<dbReference type="EMBL" id="GG666525">
    <property type="protein sequence ID" value="EEN59044.1"/>
    <property type="molecule type" value="Genomic_DNA"/>
</dbReference>
<dbReference type="CDD" id="cd05819">
    <property type="entry name" value="NHL"/>
    <property type="match status" value="1"/>
</dbReference>
<organism>
    <name type="scientific">Branchiostoma floridae</name>
    <name type="common">Florida lancelet</name>
    <name type="synonym">Amphioxus</name>
    <dbReference type="NCBI Taxonomy" id="7739"/>
    <lineage>
        <taxon>Eukaryota</taxon>
        <taxon>Metazoa</taxon>
        <taxon>Chordata</taxon>
        <taxon>Cephalochordata</taxon>
        <taxon>Leptocardii</taxon>
        <taxon>Amphioxiformes</taxon>
        <taxon>Branchiostomatidae</taxon>
        <taxon>Branchiostoma</taxon>
    </lineage>
</organism>
<sequence>MACSFDEVKAVHENQRTKIPAVRVSFHRQNIALPRIQPCDNTCEEPRQTCDYTYEEPQELCDCTYERPQESHDCTYETPQESCDCTYEKPQESHDCTYEKPQESCDCIYEKPQESCDCTYEEPRQTCDCTYEEPQAVVVSSPSEASRDVESQEGALHDHEPSAPGERQEGEKCSVAFTFPLRSIVATAALIIAMLIIIPNVTSVSNMAGRIRAHPNTEVRGPEVTTAPTIYASEANNEAVSCKAGIMMSRAATALHDEPLTNEHLAAAAISVNYEIFVADYNNTCITVYNTTGARLRRFKTVAPKGTSKLVPFRPVDVTVDGEGGLWVAGLNYVVRYDKEGQLLCHIFLRGRLAYGVAVNNEKDEVIIVNCDERTVATSSGCSTGIYRQDGTLVRGRFTTGPKMNGPGYVAVGRDGYIFVSDWFGDSVNVYDSNGQFASTIGGFERSGRKDKLSEGPRGLCVDGSGDVMVSDVGNNRVAVFTNQGHFVRHVITDICKPRDVDVGPNGRLLVIVSNTNKVYIFSHY</sequence>
<protein>
    <recommendedName>
        <fullName evidence="5">SMP-30/Gluconolactonase/LRE-like region domain-containing protein</fullName>
    </recommendedName>
</protein>
<dbReference type="InParanoid" id="C3YL53"/>
<evidence type="ECO:0000313" key="4">
    <source>
        <dbReference type="EMBL" id="EEN59044.1"/>
    </source>
</evidence>
<dbReference type="PANTHER" id="PTHR24104">
    <property type="entry name" value="E3 UBIQUITIN-PROTEIN LIGASE NHLRC1-RELATED"/>
    <property type="match status" value="1"/>
</dbReference>
<evidence type="ECO:0000256" key="3">
    <source>
        <dbReference type="SAM" id="MobiDB-lite"/>
    </source>
</evidence>
<evidence type="ECO:0000256" key="2">
    <source>
        <dbReference type="PROSITE-ProRule" id="PRU00504"/>
    </source>
</evidence>
<evidence type="ECO:0000256" key="1">
    <source>
        <dbReference type="ARBA" id="ARBA00022737"/>
    </source>
</evidence>
<feature type="compositionally biased region" description="Basic and acidic residues" evidence="3">
    <location>
        <begin position="145"/>
        <end position="169"/>
    </location>
</feature>
<proteinExistence type="predicted"/>
<gene>
    <name evidence="4" type="ORF">BRAFLDRAFT_84770</name>
</gene>
<reference evidence="4" key="1">
    <citation type="journal article" date="2008" name="Nature">
        <title>The amphioxus genome and the evolution of the chordate karyotype.</title>
        <authorList>
            <consortium name="US DOE Joint Genome Institute (JGI-PGF)"/>
            <person name="Putnam N.H."/>
            <person name="Butts T."/>
            <person name="Ferrier D.E.K."/>
            <person name="Furlong R.F."/>
            <person name="Hellsten U."/>
            <person name="Kawashima T."/>
            <person name="Robinson-Rechavi M."/>
            <person name="Shoguchi E."/>
            <person name="Terry A."/>
            <person name="Yu J.-K."/>
            <person name="Benito-Gutierrez E.L."/>
            <person name="Dubchak I."/>
            <person name="Garcia-Fernandez J."/>
            <person name="Gibson-Brown J.J."/>
            <person name="Grigoriev I.V."/>
            <person name="Horton A.C."/>
            <person name="de Jong P.J."/>
            <person name="Jurka J."/>
            <person name="Kapitonov V.V."/>
            <person name="Kohara Y."/>
            <person name="Kuroki Y."/>
            <person name="Lindquist E."/>
            <person name="Lucas S."/>
            <person name="Osoegawa K."/>
            <person name="Pennacchio L.A."/>
            <person name="Salamov A.A."/>
            <person name="Satou Y."/>
            <person name="Sauka-Spengler T."/>
            <person name="Schmutz J."/>
            <person name="Shin-I T."/>
            <person name="Toyoda A."/>
            <person name="Bronner-Fraser M."/>
            <person name="Fujiyama A."/>
            <person name="Holland L.Z."/>
            <person name="Holland P.W.H."/>
            <person name="Satoh N."/>
            <person name="Rokhsar D.S."/>
        </authorList>
    </citation>
    <scope>NUCLEOTIDE SEQUENCE [LARGE SCALE GENOMIC DNA]</scope>
    <source>
        <strain evidence="4">S238N-H82</strain>
        <tissue evidence="4">Testes</tissue>
    </source>
</reference>
<keyword evidence="1" id="KW-0677">Repeat</keyword>
<dbReference type="SUPFAM" id="SSF101898">
    <property type="entry name" value="NHL repeat"/>
    <property type="match status" value="1"/>
</dbReference>
<evidence type="ECO:0008006" key="5">
    <source>
        <dbReference type="Google" id="ProtNLM"/>
    </source>
</evidence>
<dbReference type="Pfam" id="PF01436">
    <property type="entry name" value="NHL"/>
    <property type="match status" value="1"/>
</dbReference>
<dbReference type="PROSITE" id="PS51125">
    <property type="entry name" value="NHL"/>
    <property type="match status" value="1"/>
</dbReference>
<dbReference type="AlphaFoldDB" id="C3YL53"/>
<dbReference type="eggNOG" id="KOG2177">
    <property type="taxonomic scope" value="Eukaryota"/>
</dbReference>
<dbReference type="InterPro" id="IPR011042">
    <property type="entry name" value="6-blade_b-propeller_TolB-like"/>
</dbReference>
<feature type="region of interest" description="Disordered" evidence="3">
    <location>
        <begin position="139"/>
        <end position="169"/>
    </location>
</feature>
<feature type="repeat" description="NHL" evidence="2">
    <location>
        <begin position="456"/>
        <end position="484"/>
    </location>
</feature>
<dbReference type="Gene3D" id="2.120.10.30">
    <property type="entry name" value="TolB, C-terminal domain"/>
    <property type="match status" value="1"/>
</dbReference>
<dbReference type="InterPro" id="IPR050952">
    <property type="entry name" value="TRIM-NHL_E3_ligases"/>
</dbReference>
<dbReference type="InterPro" id="IPR001258">
    <property type="entry name" value="NHL_repeat"/>
</dbReference>
<name>C3YL53_BRAFL</name>
<dbReference type="PANTHER" id="PTHR24104:SF50">
    <property type="entry name" value="SMP-30_GLUCONOLACTONASE_LRE-LIKE REGION DOMAIN-CONTAINING PROTEIN"/>
    <property type="match status" value="1"/>
</dbReference>
<accession>C3YL53</accession>